<keyword evidence="2" id="KW-1185">Reference proteome</keyword>
<evidence type="ECO:0000313" key="1">
    <source>
        <dbReference type="EMBL" id="KAK0740376.1"/>
    </source>
</evidence>
<organism evidence="1 2">
    <name type="scientific">Schizothecium vesticola</name>
    <dbReference type="NCBI Taxonomy" id="314040"/>
    <lineage>
        <taxon>Eukaryota</taxon>
        <taxon>Fungi</taxon>
        <taxon>Dikarya</taxon>
        <taxon>Ascomycota</taxon>
        <taxon>Pezizomycotina</taxon>
        <taxon>Sordariomycetes</taxon>
        <taxon>Sordariomycetidae</taxon>
        <taxon>Sordariales</taxon>
        <taxon>Schizotheciaceae</taxon>
        <taxon>Schizothecium</taxon>
    </lineage>
</organism>
<name>A0AA40EJA1_9PEZI</name>
<dbReference type="PROSITE" id="PS51257">
    <property type="entry name" value="PROKAR_LIPOPROTEIN"/>
    <property type="match status" value="1"/>
</dbReference>
<dbReference type="Proteomes" id="UP001172155">
    <property type="component" value="Unassembled WGS sequence"/>
</dbReference>
<gene>
    <name evidence="1" type="ORF">B0T18DRAFT_417827</name>
</gene>
<dbReference type="EMBL" id="JAUKUD010000006">
    <property type="protein sequence ID" value="KAK0740376.1"/>
    <property type="molecule type" value="Genomic_DNA"/>
</dbReference>
<protein>
    <submittedName>
        <fullName evidence="1">Uncharacterized protein</fullName>
    </submittedName>
</protein>
<evidence type="ECO:0000313" key="2">
    <source>
        <dbReference type="Proteomes" id="UP001172155"/>
    </source>
</evidence>
<reference evidence="1" key="1">
    <citation type="submission" date="2023-06" db="EMBL/GenBank/DDBJ databases">
        <title>Genome-scale phylogeny and comparative genomics of the fungal order Sordariales.</title>
        <authorList>
            <consortium name="Lawrence Berkeley National Laboratory"/>
            <person name="Hensen N."/>
            <person name="Bonometti L."/>
            <person name="Westerberg I."/>
            <person name="Brannstrom I.O."/>
            <person name="Guillou S."/>
            <person name="Cros-Aarteil S."/>
            <person name="Calhoun S."/>
            <person name="Haridas S."/>
            <person name="Kuo A."/>
            <person name="Mondo S."/>
            <person name="Pangilinan J."/>
            <person name="Riley R."/>
            <person name="LaButti K."/>
            <person name="Andreopoulos B."/>
            <person name="Lipzen A."/>
            <person name="Chen C."/>
            <person name="Yanf M."/>
            <person name="Daum C."/>
            <person name="Ng V."/>
            <person name="Clum A."/>
            <person name="Steindorff A."/>
            <person name="Ohm R."/>
            <person name="Martin F."/>
            <person name="Silar P."/>
            <person name="Natvig D."/>
            <person name="Lalanne C."/>
            <person name="Gautier V."/>
            <person name="Ament-velasquez S.L."/>
            <person name="Kruys A."/>
            <person name="Hutchinson M.I."/>
            <person name="Powell A.J."/>
            <person name="Barry K."/>
            <person name="Miller A.N."/>
            <person name="Grigoriev I.V."/>
            <person name="Debuchy R."/>
            <person name="Gladieux P."/>
            <person name="Thoren M.H."/>
            <person name="Johannesson H."/>
        </authorList>
    </citation>
    <scope>NUCLEOTIDE SEQUENCE</scope>
    <source>
        <strain evidence="1">SMH3187-1</strain>
    </source>
</reference>
<proteinExistence type="predicted"/>
<comment type="caution">
    <text evidence="1">The sequence shown here is derived from an EMBL/GenBank/DDBJ whole genome shotgun (WGS) entry which is preliminary data.</text>
</comment>
<accession>A0AA40EJA1</accession>
<sequence>MGALSAKGLQLQVRRLMLPYLAIAAGCTDQEVFRLEFLVRAFLPVAAGVECSVSRKAVAKEGLAIEIMCSDGNKKVAWAVEEGVSISELGCQVWT</sequence>
<dbReference type="AlphaFoldDB" id="A0AA40EJA1"/>